<dbReference type="InterPro" id="IPR020422">
    <property type="entry name" value="TYR_PHOSPHATASE_DUAL_dom"/>
</dbReference>
<feature type="domain" description="Tyrosine specific protein phosphatases" evidence="5">
    <location>
        <begin position="676"/>
        <end position="744"/>
    </location>
</feature>
<dbReference type="GO" id="GO:0008138">
    <property type="term" value="F:protein tyrosine/serine/threonine phosphatase activity"/>
    <property type="evidence" value="ECO:0007669"/>
    <property type="project" value="TreeGrafter"/>
</dbReference>
<dbReference type="GO" id="GO:0033260">
    <property type="term" value="P:nuclear DNA replication"/>
    <property type="evidence" value="ECO:0007669"/>
    <property type="project" value="TreeGrafter"/>
</dbReference>
<evidence type="ECO:0000256" key="3">
    <source>
        <dbReference type="SAM" id="MobiDB-lite"/>
    </source>
</evidence>
<dbReference type="InterPro" id="IPR053239">
    <property type="entry name" value="Dual_spec_PTase"/>
</dbReference>
<dbReference type="PROSITE" id="PS50056">
    <property type="entry name" value="TYR_PHOSPHATASE_2"/>
    <property type="match status" value="1"/>
</dbReference>
<name>A0A2U3DWU0_PURLI</name>
<dbReference type="PANTHER" id="PTHR47550:SF1">
    <property type="entry name" value="DUAL SPECIFICITY PROTEIN PHOSPHATASE PPS1"/>
    <property type="match status" value="1"/>
</dbReference>
<accession>A0A2U3DWU0</accession>
<comment type="caution">
    <text evidence="6">The sequence shown here is derived from an EMBL/GenBank/DDBJ whole genome shotgun (WGS) entry which is preliminary data.</text>
</comment>
<gene>
    <name evidence="6" type="ORF">PCL_04869</name>
</gene>
<evidence type="ECO:0000256" key="1">
    <source>
        <dbReference type="ARBA" id="ARBA00022801"/>
    </source>
</evidence>
<protein>
    <submittedName>
        <fullName evidence="6">Uncharacterized protein</fullName>
    </submittedName>
</protein>
<dbReference type="PROSITE" id="PS50054">
    <property type="entry name" value="TYR_PHOSPHATASE_DUAL"/>
    <property type="match status" value="1"/>
</dbReference>
<keyword evidence="2" id="KW-0904">Protein phosphatase</keyword>
<dbReference type="Gene3D" id="3.90.190.10">
    <property type="entry name" value="Protein tyrosine phosphatase superfamily"/>
    <property type="match status" value="1"/>
</dbReference>
<dbReference type="InterPro" id="IPR000340">
    <property type="entry name" value="Dual-sp_phosphatase_cat-dom"/>
</dbReference>
<dbReference type="InterPro" id="IPR029021">
    <property type="entry name" value="Prot-tyrosine_phosphatase-like"/>
</dbReference>
<sequence>MLNVALPSAAQPLQHASARPPAIPTCLVISTAWSTESRGRLPDSPGETLFCRRRQEAITRCIGVSSQSDHQLPEFHSCSTRHAPLTMATIALPRPIPHHSAAPDLTSPITPPHTLQDVGRSHSAQQQCATPAPLPNKHIPICPTGPSKADDINTTPPASPTSADDYQQSSLLYPPEGYKRVESGQLSIYELDADQVVLALDYSARQPMPPSSLVFPWLHGLHPNNQMQQAFFMGRRRSPRKTPSCLRSVTLVKADGDLSVGRLRGAIAADEFMRQRPCPDFIDPDPVDGFSVRNFQIQPAKVALTSDIVVYDDDIAKARALAWDIAAARSRWRQIHASESKALAEYNTFVCTSTLEDFERDHSNLVAIDSTGRITGKVLDFVQQERREMWDMTEASEISHNVFMGPTPEPGSAEEQNFDILIECSDLGRLNPMALQLIAESLDETVAQAFLDFPSSGSILPPTWSHEEADGVLETCRWIYRLSHGTCPSLATASRVDHEGDSSMAVDQVSPRPRKILIHCADGYTESSMLGIAYFSYSTGRPVPDAWLHLHTSKHRNFFAYPTDVALLTAIAPRLLSNSPACAGKSLQEITKAVKDEPAWFAGLDGSFPSRVLDYLYLGNIGHANNPDLLRAMGIGQILSVGETAAWKDGDMDAWGSDNVCLVQGVQDNGIDPLTDEFARCLEFIERGKRNGTATLVHCRVGVSRSATICIAEVMKTMNMTFPRAYCFVRARRLNVIIQPHLRFAYELLQWEEWLQQNGDAGASMERELEWGEITRQIALMNRPYSR</sequence>
<dbReference type="SUPFAM" id="SSF52799">
    <property type="entry name" value="(Phosphotyrosine protein) phosphatases II"/>
    <property type="match status" value="2"/>
</dbReference>
<evidence type="ECO:0000313" key="6">
    <source>
        <dbReference type="EMBL" id="PWI66731.1"/>
    </source>
</evidence>
<feature type="region of interest" description="Disordered" evidence="3">
    <location>
        <begin position="99"/>
        <end position="170"/>
    </location>
</feature>
<dbReference type="PROSITE" id="PS00383">
    <property type="entry name" value="TYR_PHOSPHATASE_1"/>
    <property type="match status" value="1"/>
</dbReference>
<evidence type="ECO:0000259" key="5">
    <source>
        <dbReference type="PROSITE" id="PS50056"/>
    </source>
</evidence>
<dbReference type="FunFam" id="3.90.190.10:FF:000110">
    <property type="entry name" value="PPS1p Protein phosphatase"/>
    <property type="match status" value="1"/>
</dbReference>
<evidence type="ECO:0000259" key="4">
    <source>
        <dbReference type="PROSITE" id="PS50054"/>
    </source>
</evidence>
<evidence type="ECO:0000256" key="2">
    <source>
        <dbReference type="ARBA" id="ARBA00022912"/>
    </source>
</evidence>
<feature type="domain" description="Tyrosine-protein phosphatase" evidence="4">
    <location>
        <begin position="608"/>
        <end position="757"/>
    </location>
</feature>
<dbReference type="EMBL" id="LCWV01000023">
    <property type="protein sequence ID" value="PWI66731.1"/>
    <property type="molecule type" value="Genomic_DNA"/>
</dbReference>
<dbReference type="AlphaFoldDB" id="A0A2U3DWU0"/>
<dbReference type="InterPro" id="IPR016130">
    <property type="entry name" value="Tyr_Pase_AS"/>
</dbReference>
<feature type="compositionally biased region" description="Polar residues" evidence="3">
    <location>
        <begin position="152"/>
        <end position="170"/>
    </location>
</feature>
<dbReference type="Pfam" id="PF00782">
    <property type="entry name" value="DSPc"/>
    <property type="match status" value="1"/>
</dbReference>
<dbReference type="PANTHER" id="PTHR47550">
    <property type="entry name" value="DUAL SPECIFICITY PROTEIN PHOSPHATASE PPS1"/>
    <property type="match status" value="1"/>
</dbReference>
<keyword evidence="1" id="KW-0378">Hydrolase</keyword>
<proteinExistence type="predicted"/>
<organism evidence="6 7">
    <name type="scientific">Purpureocillium lilacinum</name>
    <name type="common">Paecilomyces lilacinus</name>
    <dbReference type="NCBI Taxonomy" id="33203"/>
    <lineage>
        <taxon>Eukaryota</taxon>
        <taxon>Fungi</taxon>
        <taxon>Dikarya</taxon>
        <taxon>Ascomycota</taxon>
        <taxon>Pezizomycotina</taxon>
        <taxon>Sordariomycetes</taxon>
        <taxon>Hypocreomycetidae</taxon>
        <taxon>Hypocreales</taxon>
        <taxon>Ophiocordycipitaceae</taxon>
        <taxon>Purpureocillium</taxon>
    </lineage>
</organism>
<evidence type="ECO:0000313" key="7">
    <source>
        <dbReference type="Proteomes" id="UP000245956"/>
    </source>
</evidence>
<dbReference type="Proteomes" id="UP000245956">
    <property type="component" value="Unassembled WGS sequence"/>
</dbReference>
<reference evidence="6 7" key="1">
    <citation type="journal article" date="2016" name="Front. Microbiol.">
        <title>Genome and transcriptome sequences reveal the specific parasitism of the nematophagous Purpureocillium lilacinum 36-1.</title>
        <authorList>
            <person name="Xie J."/>
            <person name="Li S."/>
            <person name="Mo C."/>
            <person name="Xiao X."/>
            <person name="Peng D."/>
            <person name="Wang G."/>
            <person name="Xiao Y."/>
        </authorList>
    </citation>
    <scope>NUCLEOTIDE SEQUENCE [LARGE SCALE GENOMIC DNA]</scope>
    <source>
        <strain evidence="6 7">36-1</strain>
    </source>
</reference>
<dbReference type="SMART" id="SM00195">
    <property type="entry name" value="DSPc"/>
    <property type="match status" value="1"/>
</dbReference>
<dbReference type="GO" id="GO:0005634">
    <property type="term" value="C:nucleus"/>
    <property type="evidence" value="ECO:0007669"/>
    <property type="project" value="GOC"/>
</dbReference>
<dbReference type="InterPro" id="IPR000387">
    <property type="entry name" value="Tyr_Pase_dom"/>
</dbReference>